<dbReference type="VEuPathDB" id="AmoebaDB:NAEGRDRAFT_47401"/>
<evidence type="ECO:0000313" key="2">
    <source>
        <dbReference type="EMBL" id="EFC46948.1"/>
    </source>
</evidence>
<feature type="region of interest" description="Disordered" evidence="1">
    <location>
        <begin position="1"/>
        <end position="35"/>
    </location>
</feature>
<dbReference type="OMA" id="EREHCED"/>
<sequence length="387" mass="44058">MSFDASSTTKRRSLSVQETRNRLRNTQLKKGELPVSHSIPSRFETKLNLNYSERKGFGTSTTRFQVFVNDTLGPNATSYNIKREIREEKPSDSKKGYGNLASQTKRFFDQPRVAFITPGPGSAEPKSFVEDRLIKTPSSRKGTRSFVEPVSKSLKTPTSTTMVGPGSYEVESPRRAQSAKSSVFASKTERFEAFKGLSSPAAVKNRFEDMFDHKYEREHCEDMLYSRKEKRNLSQSVFRSATFRDFDINPKSMYEEVDIRDISKPITPSTIERKSAVEDMQKDGRSYIFKNHNMDRFGNFVGNTRKKPTKTPASPPSYYPSFDRFGGNMAELEKKKHISSSFFVSNTKRDMDVIPTNVPYPGKYDTSQLFATGNQKSFNMNKSGIFL</sequence>
<gene>
    <name evidence="2" type="ORF">NAEGRDRAFT_47401</name>
</gene>
<dbReference type="InParanoid" id="D2V7Y9"/>
<feature type="compositionally biased region" description="Polar residues" evidence="1">
    <location>
        <begin position="1"/>
        <end position="28"/>
    </location>
</feature>
<dbReference type="AlphaFoldDB" id="D2V7Y9"/>
<organism evidence="3">
    <name type="scientific">Naegleria gruberi</name>
    <name type="common">Amoeba</name>
    <dbReference type="NCBI Taxonomy" id="5762"/>
    <lineage>
        <taxon>Eukaryota</taxon>
        <taxon>Discoba</taxon>
        <taxon>Heterolobosea</taxon>
        <taxon>Tetramitia</taxon>
        <taxon>Eutetramitia</taxon>
        <taxon>Vahlkampfiidae</taxon>
        <taxon>Naegleria</taxon>
    </lineage>
</organism>
<dbReference type="RefSeq" id="XP_002679692.1">
    <property type="nucleotide sequence ID" value="XM_002679646.1"/>
</dbReference>
<dbReference type="eggNOG" id="ENOG502SE3X">
    <property type="taxonomic scope" value="Eukaryota"/>
</dbReference>
<protein>
    <submittedName>
        <fullName evidence="2">Predicted protein</fullName>
    </submittedName>
</protein>
<proteinExistence type="predicted"/>
<dbReference type="GeneID" id="8861268"/>
<dbReference type="Proteomes" id="UP000006671">
    <property type="component" value="Unassembled WGS sequence"/>
</dbReference>
<dbReference type="EMBL" id="GG738856">
    <property type="protein sequence ID" value="EFC46948.1"/>
    <property type="molecule type" value="Genomic_DNA"/>
</dbReference>
<evidence type="ECO:0000313" key="3">
    <source>
        <dbReference type="Proteomes" id="UP000006671"/>
    </source>
</evidence>
<dbReference type="KEGG" id="ngr:NAEGRDRAFT_47401"/>
<accession>D2V7Y9</accession>
<evidence type="ECO:0000256" key="1">
    <source>
        <dbReference type="SAM" id="MobiDB-lite"/>
    </source>
</evidence>
<dbReference type="OrthoDB" id="186871at2759"/>
<reference evidence="2 3" key="1">
    <citation type="journal article" date="2010" name="Cell">
        <title>The genome of Naegleria gruberi illuminates early eukaryotic versatility.</title>
        <authorList>
            <person name="Fritz-Laylin L.K."/>
            <person name="Prochnik S.E."/>
            <person name="Ginger M.L."/>
            <person name="Dacks J.B."/>
            <person name="Carpenter M.L."/>
            <person name="Field M.C."/>
            <person name="Kuo A."/>
            <person name="Paredez A."/>
            <person name="Chapman J."/>
            <person name="Pham J."/>
            <person name="Shu S."/>
            <person name="Neupane R."/>
            <person name="Cipriano M."/>
            <person name="Mancuso J."/>
            <person name="Tu H."/>
            <person name="Salamov A."/>
            <person name="Lindquist E."/>
            <person name="Shapiro H."/>
            <person name="Lucas S."/>
            <person name="Grigoriev I.V."/>
            <person name="Cande W.Z."/>
            <person name="Fulton C."/>
            <person name="Rokhsar D.S."/>
            <person name="Dawson S.C."/>
        </authorList>
    </citation>
    <scope>NUCLEOTIDE SEQUENCE [LARGE SCALE GENOMIC DNA]</scope>
    <source>
        <strain evidence="2 3">NEG-M</strain>
    </source>
</reference>
<name>D2V7Y9_NAEGR</name>
<keyword evidence="3" id="KW-1185">Reference proteome</keyword>